<keyword evidence="3" id="KW-1185">Reference proteome</keyword>
<evidence type="ECO:0000256" key="1">
    <source>
        <dbReference type="SAM" id="MobiDB-lite"/>
    </source>
</evidence>
<dbReference type="HOGENOM" id="CLU_138344_0_0_11"/>
<organism evidence="2 3">
    <name type="scientific">Catenulispora acidiphila (strain DSM 44928 / JCM 14897 / NBRC 102108 / NRRL B-24433 / ID139908)</name>
    <dbReference type="NCBI Taxonomy" id="479433"/>
    <lineage>
        <taxon>Bacteria</taxon>
        <taxon>Bacillati</taxon>
        <taxon>Actinomycetota</taxon>
        <taxon>Actinomycetes</taxon>
        <taxon>Catenulisporales</taxon>
        <taxon>Catenulisporaceae</taxon>
        <taxon>Catenulispora</taxon>
    </lineage>
</organism>
<protein>
    <submittedName>
        <fullName evidence="2">Uncharacterized protein</fullName>
    </submittedName>
</protein>
<dbReference type="EMBL" id="CP001700">
    <property type="protein sequence ID" value="ACU73988.1"/>
    <property type="molecule type" value="Genomic_DNA"/>
</dbReference>
<name>C7Q540_CATAD</name>
<sequence length="146" mass="16309">MSAPPKLRDRGPDRGQAATLITMDENRARRVVDALRERGVDAHVAKVSVYQFGIRVMLSGGRQAEWDTDDTAGLEAQVMKDGMLVGFVPTIEGSEDFDEQQTIDALLRTDYDQPIATRRAEPPPPQPALPREGGVFRRFLDGFRER</sequence>
<evidence type="ECO:0000313" key="3">
    <source>
        <dbReference type="Proteomes" id="UP000000851"/>
    </source>
</evidence>
<dbReference type="STRING" id="479433.Caci_5129"/>
<dbReference type="KEGG" id="cai:Caci_5129"/>
<evidence type="ECO:0000313" key="2">
    <source>
        <dbReference type="EMBL" id="ACU73988.1"/>
    </source>
</evidence>
<accession>C7Q540</accession>
<reference evidence="2 3" key="1">
    <citation type="journal article" date="2009" name="Stand. Genomic Sci.">
        <title>Complete genome sequence of Catenulispora acidiphila type strain (ID 139908).</title>
        <authorList>
            <person name="Copeland A."/>
            <person name="Lapidus A."/>
            <person name="Glavina Del Rio T."/>
            <person name="Nolan M."/>
            <person name="Lucas S."/>
            <person name="Chen F."/>
            <person name="Tice H."/>
            <person name="Cheng J.F."/>
            <person name="Bruce D."/>
            <person name="Goodwin L."/>
            <person name="Pitluck S."/>
            <person name="Mikhailova N."/>
            <person name="Pati A."/>
            <person name="Ivanova N."/>
            <person name="Mavromatis K."/>
            <person name="Chen A."/>
            <person name="Palaniappan K."/>
            <person name="Chain P."/>
            <person name="Land M."/>
            <person name="Hauser L."/>
            <person name="Chang Y.J."/>
            <person name="Jeffries C.D."/>
            <person name="Chertkov O."/>
            <person name="Brettin T."/>
            <person name="Detter J.C."/>
            <person name="Han C."/>
            <person name="Ali Z."/>
            <person name="Tindall B.J."/>
            <person name="Goker M."/>
            <person name="Bristow J."/>
            <person name="Eisen J.A."/>
            <person name="Markowitz V."/>
            <person name="Hugenholtz P."/>
            <person name="Kyrpides N.C."/>
            <person name="Klenk H.P."/>
        </authorList>
    </citation>
    <scope>NUCLEOTIDE SEQUENCE [LARGE SCALE GENOMIC DNA]</scope>
    <source>
        <strain evidence="3">DSM 44928 / JCM 14897 / NBRC 102108 / NRRL B-24433 / ID139908</strain>
    </source>
</reference>
<dbReference type="Proteomes" id="UP000000851">
    <property type="component" value="Chromosome"/>
</dbReference>
<proteinExistence type="predicted"/>
<gene>
    <name evidence="2" type="ordered locus">Caci_5129</name>
</gene>
<dbReference type="InParanoid" id="C7Q540"/>
<dbReference type="eggNOG" id="ENOG5032QVY">
    <property type="taxonomic scope" value="Bacteria"/>
</dbReference>
<feature type="region of interest" description="Disordered" evidence="1">
    <location>
        <begin position="110"/>
        <end position="133"/>
    </location>
</feature>
<dbReference type="AlphaFoldDB" id="C7Q540"/>